<dbReference type="InterPro" id="IPR002885">
    <property type="entry name" value="PPR_rpt"/>
</dbReference>
<proteinExistence type="predicted"/>
<dbReference type="EMBL" id="CAMXCT020001768">
    <property type="protein sequence ID" value="CAL1146226.1"/>
    <property type="molecule type" value="Genomic_DNA"/>
</dbReference>
<accession>A0A9P1CK34</accession>
<feature type="repeat" description="PPR" evidence="8">
    <location>
        <begin position="63"/>
        <end position="97"/>
    </location>
</feature>
<evidence type="ECO:0000256" key="4">
    <source>
        <dbReference type="ARBA" id="ARBA00022490"/>
    </source>
</evidence>
<feature type="domain" description="PAP-associated" evidence="9">
    <location>
        <begin position="445"/>
        <end position="498"/>
    </location>
</feature>
<evidence type="ECO:0000259" key="10">
    <source>
        <dbReference type="Pfam" id="PF22600"/>
    </source>
</evidence>
<evidence type="ECO:0000256" key="7">
    <source>
        <dbReference type="ARBA" id="ARBA00022842"/>
    </source>
</evidence>
<dbReference type="NCBIfam" id="TIGR00756">
    <property type="entry name" value="PPR"/>
    <property type="match status" value="1"/>
</dbReference>
<dbReference type="PANTHER" id="PTHR12271:SF40">
    <property type="entry name" value="POLY(A) RNA POLYMERASE GLD2"/>
    <property type="match status" value="1"/>
</dbReference>
<evidence type="ECO:0000256" key="8">
    <source>
        <dbReference type="PROSITE-ProRule" id="PRU00708"/>
    </source>
</evidence>
<dbReference type="AlphaFoldDB" id="A0A9P1CK34"/>
<dbReference type="SUPFAM" id="SSF81301">
    <property type="entry name" value="Nucleotidyltransferase"/>
    <property type="match status" value="1"/>
</dbReference>
<keyword evidence="7" id="KW-0460">Magnesium</keyword>
<dbReference type="Pfam" id="PF03828">
    <property type="entry name" value="PAP_assoc"/>
    <property type="match status" value="1"/>
</dbReference>
<dbReference type="InterPro" id="IPR011990">
    <property type="entry name" value="TPR-like_helical_dom_sf"/>
</dbReference>
<keyword evidence="6" id="KW-0479">Metal-binding</keyword>
<dbReference type="Gene3D" id="1.10.1410.10">
    <property type="match status" value="1"/>
</dbReference>
<dbReference type="Pfam" id="PF22600">
    <property type="entry name" value="MTPAP-like_central"/>
    <property type="match status" value="1"/>
</dbReference>
<evidence type="ECO:0000313" key="12">
    <source>
        <dbReference type="EMBL" id="CAL1146226.1"/>
    </source>
</evidence>
<evidence type="ECO:0000313" key="13">
    <source>
        <dbReference type="EMBL" id="CAL4780163.1"/>
    </source>
</evidence>
<dbReference type="PROSITE" id="PS51375">
    <property type="entry name" value="PPR"/>
    <property type="match status" value="1"/>
</dbReference>
<evidence type="ECO:0000256" key="3">
    <source>
        <dbReference type="ARBA" id="ARBA00004496"/>
    </source>
</evidence>
<dbReference type="GO" id="GO:0005737">
    <property type="term" value="C:cytoplasm"/>
    <property type="evidence" value="ECO:0007669"/>
    <property type="project" value="UniProtKB-SubCell"/>
</dbReference>
<dbReference type="Gene3D" id="1.25.40.10">
    <property type="entry name" value="Tetratricopeptide repeat domain"/>
    <property type="match status" value="1"/>
</dbReference>
<dbReference type="SUPFAM" id="SSF81631">
    <property type="entry name" value="PAP/OAS1 substrate-binding domain"/>
    <property type="match status" value="1"/>
</dbReference>
<dbReference type="GO" id="GO:0016779">
    <property type="term" value="F:nucleotidyltransferase activity"/>
    <property type="evidence" value="ECO:0007669"/>
    <property type="project" value="TreeGrafter"/>
</dbReference>
<organism evidence="11">
    <name type="scientific">Cladocopium goreaui</name>
    <dbReference type="NCBI Taxonomy" id="2562237"/>
    <lineage>
        <taxon>Eukaryota</taxon>
        <taxon>Sar</taxon>
        <taxon>Alveolata</taxon>
        <taxon>Dinophyceae</taxon>
        <taxon>Suessiales</taxon>
        <taxon>Symbiodiniaceae</taxon>
        <taxon>Cladocopium</taxon>
    </lineage>
</organism>
<dbReference type="GO" id="GO:0046872">
    <property type="term" value="F:metal ion binding"/>
    <property type="evidence" value="ECO:0007669"/>
    <property type="project" value="UniProtKB-KW"/>
</dbReference>
<dbReference type="PANTHER" id="PTHR12271">
    <property type="entry name" value="POLY A POLYMERASE CID PAP -RELATED"/>
    <property type="match status" value="1"/>
</dbReference>
<dbReference type="InterPro" id="IPR054708">
    <property type="entry name" value="MTPAP-like_central"/>
</dbReference>
<gene>
    <name evidence="11" type="ORF">C1SCF055_LOCUS19646</name>
</gene>
<comment type="cofactor">
    <cofactor evidence="2">
        <name>Mg(2+)</name>
        <dbReference type="ChEBI" id="CHEBI:18420"/>
    </cofactor>
</comment>
<comment type="cofactor">
    <cofactor evidence="1">
        <name>Mn(2+)</name>
        <dbReference type="ChEBI" id="CHEBI:29035"/>
    </cofactor>
</comment>
<feature type="domain" description="Poly(A) RNA polymerase mitochondrial-like central palm" evidence="10">
    <location>
        <begin position="233"/>
        <end position="353"/>
    </location>
</feature>
<evidence type="ECO:0000313" key="11">
    <source>
        <dbReference type="EMBL" id="CAI3992851.1"/>
    </source>
</evidence>
<keyword evidence="4" id="KW-0963">Cytoplasm</keyword>
<dbReference type="Proteomes" id="UP001152797">
    <property type="component" value="Unassembled WGS sequence"/>
</dbReference>
<evidence type="ECO:0000259" key="9">
    <source>
        <dbReference type="Pfam" id="PF03828"/>
    </source>
</evidence>
<name>A0A9P1CK34_9DINO</name>
<evidence type="ECO:0000256" key="6">
    <source>
        <dbReference type="ARBA" id="ARBA00022723"/>
    </source>
</evidence>
<reference evidence="12" key="2">
    <citation type="submission" date="2024-04" db="EMBL/GenBank/DDBJ databases">
        <authorList>
            <person name="Chen Y."/>
            <person name="Shah S."/>
            <person name="Dougan E. K."/>
            <person name="Thang M."/>
            <person name="Chan C."/>
        </authorList>
    </citation>
    <scope>NUCLEOTIDE SEQUENCE [LARGE SCALE GENOMIC DNA]</scope>
</reference>
<dbReference type="EMBL" id="CAMXCT010001768">
    <property type="protein sequence ID" value="CAI3992851.1"/>
    <property type="molecule type" value="Genomic_DNA"/>
</dbReference>
<evidence type="ECO:0000256" key="5">
    <source>
        <dbReference type="ARBA" id="ARBA00022679"/>
    </source>
</evidence>
<dbReference type="Pfam" id="PF01535">
    <property type="entry name" value="PPR"/>
    <property type="match status" value="1"/>
</dbReference>
<evidence type="ECO:0000313" key="14">
    <source>
        <dbReference type="Proteomes" id="UP001152797"/>
    </source>
</evidence>
<dbReference type="Gene3D" id="3.30.460.10">
    <property type="entry name" value="Beta Polymerase, domain 2"/>
    <property type="match status" value="1"/>
</dbReference>
<comment type="subcellular location">
    <subcellularLocation>
        <location evidence="3">Cytoplasm</location>
    </subcellularLocation>
</comment>
<dbReference type="EMBL" id="CAMXCT030001768">
    <property type="protein sequence ID" value="CAL4780163.1"/>
    <property type="molecule type" value="Genomic_DNA"/>
</dbReference>
<dbReference type="InterPro" id="IPR002058">
    <property type="entry name" value="PAP_assoc"/>
</dbReference>
<dbReference type="GO" id="GO:0031123">
    <property type="term" value="P:RNA 3'-end processing"/>
    <property type="evidence" value="ECO:0007669"/>
    <property type="project" value="TreeGrafter"/>
</dbReference>
<evidence type="ECO:0000256" key="1">
    <source>
        <dbReference type="ARBA" id="ARBA00001936"/>
    </source>
</evidence>
<keyword evidence="14" id="KW-1185">Reference proteome</keyword>
<comment type="caution">
    <text evidence="11">The sequence shown here is derived from an EMBL/GenBank/DDBJ whole genome shotgun (WGS) entry which is preliminary data.</text>
</comment>
<reference evidence="11" key="1">
    <citation type="submission" date="2022-10" db="EMBL/GenBank/DDBJ databases">
        <authorList>
            <person name="Chen Y."/>
            <person name="Dougan E. K."/>
            <person name="Chan C."/>
            <person name="Rhodes N."/>
            <person name="Thang M."/>
        </authorList>
    </citation>
    <scope>NUCLEOTIDE SEQUENCE</scope>
</reference>
<keyword evidence="5" id="KW-0808">Transferase</keyword>
<evidence type="ECO:0000256" key="2">
    <source>
        <dbReference type="ARBA" id="ARBA00001946"/>
    </source>
</evidence>
<sequence>MGACEKASQWQVALDLFEAMPQQRLLRDVVGVGNAICAMTKGGSWQGALQLLKTMQQEAVELDTVVCNSCLSACANAARWQEALDLLKLMTDKKLPKTTPTCNSVVRALESGGEHRRAVAVLLHEFVDEEVPDECVRPSMFRTARPSQITSQLRRSIAERLERHLDFAFQSDSGSIASPRPRGPEQTLPPRPVVAVAAKEVGSTQIAPCPFWCTEEASQALEALLAPLRPSEWNREVPFAAELKAALPAAYSDAQVVPYGSIISRFAARDADADFSLLPSDPRQGQGRHVQQRVLVEWRRGLLSRGHDCSAIGLGGRVPVLTLRWGPSKSRTADVTIGNHLGIYKSLLLREYSLLDERLCDLVLAVKRWAKLRQISGQTRGYPGGYAWTLICIAFAQCKASPSVVPSLQALAEPEIWEEDGQRYNVAWKSAEAMHRCDAATWTSASLLYAFFEFFSERFDFLNDSASVRLGCHAVNASRFRYSSSSPRLSLEDPIETDWDLGHILSAQRLCRLRAELRRAVRRLRGAPDGCLEAVFQARGRKSPR</sequence>
<protein>
    <submittedName>
        <fullName evidence="13">PAP-associated domain-containing protein</fullName>
    </submittedName>
</protein>
<dbReference type="InterPro" id="IPR043519">
    <property type="entry name" value="NT_sf"/>
</dbReference>
<dbReference type="OrthoDB" id="438048at2759"/>